<accession>A0A372JRU0</accession>
<feature type="domain" description="GH16" evidence="3">
    <location>
        <begin position="82"/>
        <end position="299"/>
    </location>
</feature>
<dbReference type="GO" id="GO:0005975">
    <property type="term" value="P:carbohydrate metabolic process"/>
    <property type="evidence" value="ECO:0007669"/>
    <property type="project" value="InterPro"/>
</dbReference>
<gene>
    <name evidence="4" type="ORF">DZF91_05350</name>
</gene>
<dbReference type="PANTHER" id="PTHR10963">
    <property type="entry name" value="GLYCOSYL HYDROLASE-RELATED"/>
    <property type="match status" value="1"/>
</dbReference>
<dbReference type="Gene3D" id="2.60.120.200">
    <property type="match status" value="1"/>
</dbReference>
<sequence>MGISTTARAGAAALPAVALSAAVLLVTALAAGCSDPGPRHARPPAASRNGTASQNGTASGNGVAPGGGGSPAPGATTDPPTPAFWGRPVVEDGFDGASVDPSRWVVYNSPDDRVNPRTAAATRVDGGTLQLTGGIYGGKDLSGGIASRLTLTHGRWEVRMRAEKGVGYSAVALLWPKVFGVPEKAEIDFAEMIDPTKQSADQYIHYGPNDTQKHNILRGDFTRWHVFALDWLPHRLTFWLDGRKVWDYRGDLTPERSQMGLALQNDQVCDRGPSFCRDASTPARVTMYVDWVKIYRAAG</sequence>
<dbReference type="InterPro" id="IPR050546">
    <property type="entry name" value="Glycosyl_Hydrlase_16"/>
</dbReference>
<dbReference type="SUPFAM" id="SSF49899">
    <property type="entry name" value="Concanavalin A-like lectins/glucanases"/>
    <property type="match status" value="1"/>
</dbReference>
<comment type="caution">
    <text evidence="4">The sequence shown here is derived from an EMBL/GenBank/DDBJ whole genome shotgun (WGS) entry which is preliminary data.</text>
</comment>
<dbReference type="InterPro" id="IPR013320">
    <property type="entry name" value="ConA-like_dom_sf"/>
</dbReference>
<evidence type="ECO:0000256" key="2">
    <source>
        <dbReference type="SAM" id="SignalP"/>
    </source>
</evidence>
<feature type="signal peptide" evidence="2">
    <location>
        <begin position="1"/>
        <end position="30"/>
    </location>
</feature>
<dbReference type="GO" id="GO:0004553">
    <property type="term" value="F:hydrolase activity, hydrolyzing O-glycosyl compounds"/>
    <property type="evidence" value="ECO:0007669"/>
    <property type="project" value="InterPro"/>
</dbReference>
<dbReference type="RefSeq" id="WP_117356378.1">
    <property type="nucleotide sequence ID" value="NZ_QURH01000106.1"/>
</dbReference>
<evidence type="ECO:0000256" key="1">
    <source>
        <dbReference type="SAM" id="MobiDB-lite"/>
    </source>
</evidence>
<dbReference type="EMBL" id="QURH01000106">
    <property type="protein sequence ID" value="RFU42669.1"/>
    <property type="molecule type" value="Genomic_DNA"/>
</dbReference>
<protein>
    <recommendedName>
        <fullName evidence="3">GH16 domain-containing protein</fullName>
    </recommendedName>
</protein>
<dbReference type="PANTHER" id="PTHR10963:SF60">
    <property type="entry name" value="GRAM-NEGATIVE BACTERIA-BINDING PROTEIN 1-RELATED"/>
    <property type="match status" value="1"/>
</dbReference>
<dbReference type="InterPro" id="IPR000757">
    <property type="entry name" value="Beta-glucanase-like"/>
</dbReference>
<evidence type="ECO:0000259" key="3">
    <source>
        <dbReference type="PROSITE" id="PS51762"/>
    </source>
</evidence>
<keyword evidence="2" id="KW-0732">Signal</keyword>
<dbReference type="Proteomes" id="UP000261811">
    <property type="component" value="Unassembled WGS sequence"/>
</dbReference>
<feature type="region of interest" description="Disordered" evidence="1">
    <location>
        <begin position="35"/>
        <end position="96"/>
    </location>
</feature>
<dbReference type="PROSITE" id="PS51762">
    <property type="entry name" value="GH16_2"/>
    <property type="match status" value="1"/>
</dbReference>
<evidence type="ECO:0000313" key="4">
    <source>
        <dbReference type="EMBL" id="RFU42669.1"/>
    </source>
</evidence>
<dbReference type="OrthoDB" id="9809583at2"/>
<dbReference type="AlphaFoldDB" id="A0A372JRU0"/>
<reference evidence="4 5" key="1">
    <citation type="submission" date="2018-08" db="EMBL/GenBank/DDBJ databases">
        <title>Actinomadura jelena sp. nov., a novel Actinomycete isolated from soil in Chad.</title>
        <authorList>
            <person name="Shi L."/>
        </authorList>
    </citation>
    <scope>NUCLEOTIDE SEQUENCE [LARGE SCALE GENOMIC DNA]</scope>
    <source>
        <strain evidence="4 5">NEAU-G17</strain>
    </source>
</reference>
<proteinExistence type="predicted"/>
<name>A0A372JRU0_9ACTN</name>
<dbReference type="CDD" id="cd00413">
    <property type="entry name" value="Glyco_hydrolase_16"/>
    <property type="match status" value="1"/>
</dbReference>
<feature type="chain" id="PRO_5017009891" description="GH16 domain-containing protein" evidence="2">
    <location>
        <begin position="31"/>
        <end position="299"/>
    </location>
</feature>
<keyword evidence="5" id="KW-1185">Reference proteome</keyword>
<dbReference type="Pfam" id="PF00722">
    <property type="entry name" value="Glyco_hydro_16"/>
    <property type="match status" value="1"/>
</dbReference>
<organism evidence="4 5">
    <name type="scientific">Actinomadura logoneensis</name>
    <dbReference type="NCBI Taxonomy" id="2293572"/>
    <lineage>
        <taxon>Bacteria</taxon>
        <taxon>Bacillati</taxon>
        <taxon>Actinomycetota</taxon>
        <taxon>Actinomycetes</taxon>
        <taxon>Streptosporangiales</taxon>
        <taxon>Thermomonosporaceae</taxon>
        <taxon>Actinomadura</taxon>
    </lineage>
</organism>
<evidence type="ECO:0000313" key="5">
    <source>
        <dbReference type="Proteomes" id="UP000261811"/>
    </source>
</evidence>